<dbReference type="AlphaFoldDB" id="A0A2J7ZXN1"/>
<comment type="caution">
    <text evidence="3">The sequence shown here is derived from an EMBL/GenBank/DDBJ whole genome shotgun (WGS) entry which is preliminary data.</text>
</comment>
<dbReference type="Pfam" id="PF25972">
    <property type="entry name" value="At4g15545_C"/>
    <property type="match status" value="1"/>
</dbReference>
<protein>
    <recommendedName>
        <fullName evidence="2">At4g15545-like C-terminal domain-containing protein</fullName>
    </recommendedName>
</protein>
<proteinExistence type="predicted"/>
<dbReference type="PANTHER" id="PTHR47383:SF8">
    <property type="entry name" value="OS01G0768300 PROTEIN"/>
    <property type="match status" value="1"/>
</dbReference>
<evidence type="ECO:0000256" key="1">
    <source>
        <dbReference type="SAM" id="MobiDB-lite"/>
    </source>
</evidence>
<evidence type="ECO:0000313" key="4">
    <source>
        <dbReference type="Proteomes" id="UP000236333"/>
    </source>
</evidence>
<keyword evidence="4" id="KW-1185">Reference proteome</keyword>
<dbReference type="Proteomes" id="UP000236333">
    <property type="component" value="Unassembled WGS sequence"/>
</dbReference>
<feature type="region of interest" description="Disordered" evidence="1">
    <location>
        <begin position="147"/>
        <end position="167"/>
    </location>
</feature>
<accession>A0A2J7ZXN1</accession>
<dbReference type="InterPro" id="IPR058935">
    <property type="entry name" value="At4g15545-like_C"/>
</dbReference>
<gene>
    <name evidence="3" type="ORF">TSOC_008779</name>
</gene>
<organism evidence="3 4">
    <name type="scientific">Tetrabaena socialis</name>
    <dbReference type="NCBI Taxonomy" id="47790"/>
    <lineage>
        <taxon>Eukaryota</taxon>
        <taxon>Viridiplantae</taxon>
        <taxon>Chlorophyta</taxon>
        <taxon>core chlorophytes</taxon>
        <taxon>Chlorophyceae</taxon>
        <taxon>CS clade</taxon>
        <taxon>Chlamydomonadales</taxon>
        <taxon>Tetrabaenaceae</taxon>
        <taxon>Tetrabaena</taxon>
    </lineage>
</organism>
<name>A0A2J7ZXN1_9CHLO</name>
<dbReference type="PANTHER" id="PTHR47383">
    <property type="entry name" value="OS03G0659800 PROTEIN"/>
    <property type="match status" value="1"/>
</dbReference>
<feature type="domain" description="At4g15545-like C-terminal" evidence="2">
    <location>
        <begin position="163"/>
        <end position="185"/>
    </location>
</feature>
<feature type="non-terminal residue" evidence="3">
    <location>
        <position position="1"/>
    </location>
</feature>
<dbReference type="EMBL" id="PGGS01000342">
    <property type="protein sequence ID" value="PNH05012.1"/>
    <property type="molecule type" value="Genomic_DNA"/>
</dbReference>
<evidence type="ECO:0000313" key="3">
    <source>
        <dbReference type="EMBL" id="PNH05012.1"/>
    </source>
</evidence>
<dbReference type="InterPro" id="IPR058936">
    <property type="entry name" value="At4g15545-like"/>
</dbReference>
<dbReference type="OrthoDB" id="5599468at2759"/>
<reference evidence="3 4" key="1">
    <citation type="journal article" date="2017" name="Mol. Biol. Evol.">
        <title>The 4-celled Tetrabaena socialis nuclear genome reveals the essential components for genetic control of cell number at the origin of multicellularity in the volvocine lineage.</title>
        <authorList>
            <person name="Featherston J."/>
            <person name="Arakaki Y."/>
            <person name="Hanschen E.R."/>
            <person name="Ferris P.J."/>
            <person name="Michod R.E."/>
            <person name="Olson B.J.S.C."/>
            <person name="Nozaki H."/>
            <person name="Durand P.M."/>
        </authorList>
    </citation>
    <scope>NUCLEOTIDE SEQUENCE [LARGE SCALE GENOMIC DNA]</scope>
    <source>
        <strain evidence="3 4">NIES-571</strain>
    </source>
</reference>
<evidence type="ECO:0000259" key="2">
    <source>
        <dbReference type="Pfam" id="PF25972"/>
    </source>
</evidence>
<sequence length="185" mass="19538">SKQAVEEAHRLQSEKTLLADTVKRMHKEVARLEAFKKNLLNHLNNEEEPGLEPSVAAADMAGERLVSEVLSSISKPPPAPHASAYTVRMSAAATPGYPSTSGRPMYGASTPQGAPAAATQAAQSYAGWFALMGSACAGRLLFSAGASAGGTPHPQYAPPGSPPRVDGKEFFRQARAQLSYEQFSQ</sequence>
<feature type="non-terminal residue" evidence="3">
    <location>
        <position position="185"/>
    </location>
</feature>